<evidence type="ECO:0000313" key="2">
    <source>
        <dbReference type="EMBL" id="EEY35720.1"/>
    </source>
</evidence>
<sequence length="301" mass="34666">MKKRIVISLICGILSISCSQKTINDKYDINISQKSNENLKKITYSNLVDKASQEEVRAALKNAGVSEKSIKDFFEGVNYFNNSVENVSLVKSGFQTMEKTSPVYDEVTIQEKWNKKNPVFIGQNCRITTFELMKDFISVGNPEIKNTEQLFMDQDSLKNFPVKIFTDKEKAQFESLFSSIETENTKDIATHIRKVKEDWEKKNIKFSNKNKISMISVFFHSEITPKESFLFIGHVGVLVPSSDGKFLFIEKLAFQEPYQALKFDNVLQLNDYLLNKYDVEYGQSNAKPFIMRNGDPILMYP</sequence>
<keyword evidence="3" id="KW-1185">Reference proteome</keyword>
<dbReference type="eggNOG" id="ENOG502ZA0R">
    <property type="taxonomic scope" value="Bacteria"/>
</dbReference>
<dbReference type="RefSeq" id="WP_006806662.1">
    <property type="nucleotide sequence ID" value="NZ_ADAD01000049.1"/>
</dbReference>
<dbReference type="EMBL" id="ADAD01000049">
    <property type="protein sequence ID" value="EEY35720.1"/>
    <property type="molecule type" value="Genomic_DNA"/>
</dbReference>
<organism evidence="2 3">
    <name type="scientific">Pseudoleptotrichia goodfellowii F0264</name>
    <dbReference type="NCBI Taxonomy" id="596323"/>
    <lineage>
        <taxon>Bacteria</taxon>
        <taxon>Fusobacteriati</taxon>
        <taxon>Fusobacteriota</taxon>
        <taxon>Fusobacteriia</taxon>
        <taxon>Fusobacteriales</taxon>
        <taxon>Leptotrichiaceae</taxon>
        <taxon>Pseudoleptotrichia</taxon>
    </lineage>
</organism>
<protein>
    <recommendedName>
        <fullName evidence="1">DUF4300 domain-containing protein</fullName>
    </recommendedName>
</protein>
<comment type="caution">
    <text evidence="2">The sequence shown here is derived from an EMBL/GenBank/DDBJ whole genome shotgun (WGS) entry which is preliminary data.</text>
</comment>
<proteinExistence type="predicted"/>
<evidence type="ECO:0000313" key="3">
    <source>
        <dbReference type="Proteomes" id="UP000004226"/>
    </source>
</evidence>
<dbReference type="PROSITE" id="PS51257">
    <property type="entry name" value="PROKAR_LIPOPROTEIN"/>
    <property type="match status" value="1"/>
</dbReference>
<name>D0GJK4_9FUSO</name>
<reference evidence="2 3" key="1">
    <citation type="submission" date="2009-10" db="EMBL/GenBank/DDBJ databases">
        <authorList>
            <person name="Harkins D.M."/>
            <person name="Madupu R."/>
            <person name="Durkin A.S."/>
            <person name="Torralba M."/>
            <person name="Methe B."/>
            <person name="Sutton G.G."/>
            <person name="Strausberg R.L."/>
            <person name="Nelson K.E."/>
        </authorList>
    </citation>
    <scope>NUCLEOTIDE SEQUENCE [LARGE SCALE GENOMIC DNA]</scope>
    <source>
        <strain evidence="2 3">F0264</strain>
    </source>
</reference>
<accession>D0GJK4</accession>
<dbReference type="Pfam" id="PF14133">
    <property type="entry name" value="DUF4300"/>
    <property type="match status" value="1"/>
</dbReference>
<gene>
    <name evidence="2" type="ORF">HMPREF0554_1227</name>
</gene>
<dbReference type="InterPro" id="IPR025389">
    <property type="entry name" value="DUF4300"/>
</dbReference>
<evidence type="ECO:0000259" key="1">
    <source>
        <dbReference type="Pfam" id="PF14133"/>
    </source>
</evidence>
<dbReference type="AlphaFoldDB" id="D0GJK4"/>
<feature type="domain" description="DUF4300" evidence="1">
    <location>
        <begin position="43"/>
        <end position="295"/>
    </location>
</feature>
<dbReference type="Proteomes" id="UP000004226">
    <property type="component" value="Unassembled WGS sequence"/>
</dbReference>